<evidence type="ECO:0000259" key="11">
    <source>
        <dbReference type="PROSITE" id="PS51462"/>
    </source>
</evidence>
<evidence type="ECO:0000256" key="1">
    <source>
        <dbReference type="ARBA" id="ARBA00004826"/>
    </source>
</evidence>
<dbReference type="HAMAP" id="MF_00202">
    <property type="entry name" value="Idi"/>
    <property type="match status" value="1"/>
</dbReference>
<feature type="domain" description="Nudix hydrolase" evidence="11">
    <location>
        <begin position="28"/>
        <end position="160"/>
    </location>
</feature>
<evidence type="ECO:0000313" key="13">
    <source>
        <dbReference type="Proteomes" id="UP000178534"/>
    </source>
</evidence>
<dbReference type="NCBIfam" id="TIGR02150">
    <property type="entry name" value="IPP_isom_1"/>
    <property type="match status" value="1"/>
</dbReference>
<protein>
    <recommendedName>
        <fullName evidence="3 10">Isopentenyl-diphosphate delta-isomerase</fullName>
        <ecNumber evidence="3 10">5.3.3.2</ecNumber>
    </recommendedName>
</protein>
<proteinExistence type="inferred from homology"/>
<dbReference type="NCBIfam" id="NF002995">
    <property type="entry name" value="PRK03759.1"/>
    <property type="match status" value="1"/>
</dbReference>
<dbReference type="GO" id="GO:0004452">
    <property type="term" value="F:isopentenyl-diphosphate delta-isomerase activity"/>
    <property type="evidence" value="ECO:0007669"/>
    <property type="project" value="UniProtKB-UniRule"/>
</dbReference>
<dbReference type="PROSITE" id="PS51462">
    <property type="entry name" value="NUDIX"/>
    <property type="match status" value="1"/>
</dbReference>
<evidence type="ECO:0000313" key="12">
    <source>
        <dbReference type="EMBL" id="OGZ13907.1"/>
    </source>
</evidence>
<evidence type="ECO:0000256" key="9">
    <source>
        <dbReference type="ARBA" id="ARBA00023235"/>
    </source>
</evidence>
<evidence type="ECO:0000256" key="5">
    <source>
        <dbReference type="ARBA" id="ARBA00022723"/>
    </source>
</evidence>
<evidence type="ECO:0000256" key="2">
    <source>
        <dbReference type="ARBA" id="ARBA00007579"/>
    </source>
</evidence>
<evidence type="ECO:0000256" key="10">
    <source>
        <dbReference type="NCBIfam" id="TIGR02150"/>
    </source>
</evidence>
<dbReference type="Proteomes" id="UP000178534">
    <property type="component" value="Unassembled WGS sequence"/>
</dbReference>
<dbReference type="PANTHER" id="PTHR10885:SF0">
    <property type="entry name" value="ISOPENTENYL-DIPHOSPHATE DELTA-ISOMERASE"/>
    <property type="match status" value="1"/>
</dbReference>
<dbReference type="GO" id="GO:0005737">
    <property type="term" value="C:cytoplasm"/>
    <property type="evidence" value="ECO:0007669"/>
    <property type="project" value="TreeGrafter"/>
</dbReference>
<evidence type="ECO:0000256" key="8">
    <source>
        <dbReference type="ARBA" id="ARBA00023229"/>
    </source>
</evidence>
<reference evidence="12 13" key="1">
    <citation type="journal article" date="2016" name="Nat. Commun.">
        <title>Thousands of microbial genomes shed light on interconnected biogeochemical processes in an aquifer system.</title>
        <authorList>
            <person name="Anantharaman K."/>
            <person name="Brown C.T."/>
            <person name="Hug L.A."/>
            <person name="Sharon I."/>
            <person name="Castelle C.J."/>
            <person name="Probst A.J."/>
            <person name="Thomas B.C."/>
            <person name="Singh A."/>
            <person name="Wilkins M.J."/>
            <person name="Karaoz U."/>
            <person name="Brodie E.L."/>
            <person name="Williams K.H."/>
            <person name="Hubbard S.S."/>
            <person name="Banfield J.F."/>
        </authorList>
    </citation>
    <scope>NUCLEOTIDE SEQUENCE [LARGE SCALE GENOMIC DNA]</scope>
</reference>
<dbReference type="EC" id="5.3.3.2" evidence="3 10"/>
<accession>A0A1G2DJS1</accession>
<sequence length="171" mass="19584">MEEKIILISEKDEPIGAMGKLEAHEKGLLHRAFSIFVQNAKGEFLLQKRAKTKYHSGGLWTNTCCGHPRDGEETLTAAHRRLGEEMGFDCPLEESFVFHYTTLLDHNLKENEIDHVFVGTFDGEIIANPEEADNYSWMTREAIEQELATHPEKYTYWFKVAMEKAKAGGFF</sequence>
<keyword evidence="4" id="KW-0963">Cytoplasm</keyword>
<evidence type="ECO:0000256" key="3">
    <source>
        <dbReference type="ARBA" id="ARBA00012057"/>
    </source>
</evidence>
<dbReference type="EMBL" id="MHLP01000001">
    <property type="protein sequence ID" value="OGZ13907.1"/>
    <property type="molecule type" value="Genomic_DNA"/>
</dbReference>
<gene>
    <name evidence="12" type="ORF">A2942_02360</name>
</gene>
<dbReference type="InterPro" id="IPR011876">
    <property type="entry name" value="IsopentenylPP_isomerase_typ1"/>
</dbReference>
<dbReference type="PANTHER" id="PTHR10885">
    <property type="entry name" value="ISOPENTENYL-DIPHOSPHATE DELTA-ISOMERASE"/>
    <property type="match status" value="1"/>
</dbReference>
<dbReference type="SUPFAM" id="SSF55811">
    <property type="entry name" value="Nudix"/>
    <property type="match status" value="1"/>
</dbReference>
<dbReference type="GO" id="GO:0050992">
    <property type="term" value="P:dimethylallyl diphosphate biosynthetic process"/>
    <property type="evidence" value="ECO:0007669"/>
    <property type="project" value="UniProtKB-UniPathway"/>
</dbReference>
<dbReference type="Gene3D" id="3.90.79.10">
    <property type="entry name" value="Nucleoside Triphosphate Pyrophosphohydrolase"/>
    <property type="match status" value="1"/>
</dbReference>
<dbReference type="GO" id="GO:0046872">
    <property type="term" value="F:metal ion binding"/>
    <property type="evidence" value="ECO:0007669"/>
    <property type="project" value="UniProtKB-KW"/>
</dbReference>
<dbReference type="PIRSF" id="PIRSF018427">
    <property type="entry name" value="Isopntndiph_ism"/>
    <property type="match status" value="1"/>
</dbReference>
<dbReference type="InterPro" id="IPR000086">
    <property type="entry name" value="NUDIX_hydrolase_dom"/>
</dbReference>
<dbReference type="AlphaFoldDB" id="A0A1G2DJS1"/>
<organism evidence="12 13">
    <name type="scientific">Candidatus Lloydbacteria bacterium RIFCSPLOWO2_01_FULL_50_20</name>
    <dbReference type="NCBI Taxonomy" id="1798665"/>
    <lineage>
        <taxon>Bacteria</taxon>
        <taxon>Candidatus Lloydiibacteriota</taxon>
    </lineage>
</organism>
<dbReference type="CDD" id="cd02885">
    <property type="entry name" value="NUDIX_IPP_Isomerase"/>
    <property type="match status" value="1"/>
</dbReference>
<keyword evidence="9 12" id="KW-0413">Isomerase</keyword>
<dbReference type="InterPro" id="IPR015797">
    <property type="entry name" value="NUDIX_hydrolase-like_dom_sf"/>
</dbReference>
<keyword evidence="5" id="KW-0479">Metal-binding</keyword>
<comment type="similarity">
    <text evidence="2">Belongs to the IPP isomerase type 1 family.</text>
</comment>
<comment type="caution">
    <text evidence="12">The sequence shown here is derived from an EMBL/GenBank/DDBJ whole genome shotgun (WGS) entry which is preliminary data.</text>
</comment>
<dbReference type="STRING" id="1798665.A2942_02360"/>
<evidence type="ECO:0000256" key="6">
    <source>
        <dbReference type="ARBA" id="ARBA00022842"/>
    </source>
</evidence>
<comment type="pathway">
    <text evidence="1">Isoprenoid biosynthesis; dimethylallyl diphosphate biosynthesis; dimethylallyl diphosphate from isopentenyl diphosphate: step 1/1.</text>
</comment>
<dbReference type="GO" id="GO:0009240">
    <property type="term" value="P:isopentenyl diphosphate biosynthetic process"/>
    <property type="evidence" value="ECO:0007669"/>
    <property type="project" value="TreeGrafter"/>
</dbReference>
<dbReference type="Pfam" id="PF00293">
    <property type="entry name" value="NUDIX"/>
    <property type="match status" value="1"/>
</dbReference>
<keyword evidence="8" id="KW-0414">Isoprene biosynthesis</keyword>
<name>A0A1G2DJS1_9BACT</name>
<dbReference type="InterPro" id="IPR056375">
    <property type="entry name" value="Idi_bact"/>
</dbReference>
<evidence type="ECO:0000256" key="4">
    <source>
        <dbReference type="ARBA" id="ARBA00022490"/>
    </source>
</evidence>
<evidence type="ECO:0000256" key="7">
    <source>
        <dbReference type="ARBA" id="ARBA00023211"/>
    </source>
</evidence>
<dbReference type="UniPathway" id="UPA00059">
    <property type="reaction ID" value="UER00104"/>
</dbReference>
<keyword evidence="7" id="KW-0464">Manganese</keyword>
<keyword evidence="6" id="KW-0460">Magnesium</keyword>